<accession>D5UFM8</accession>
<dbReference type="NCBIfam" id="TIGR02913">
    <property type="entry name" value="HAF_rpt"/>
    <property type="match status" value="2"/>
</dbReference>
<feature type="signal peptide" evidence="1">
    <location>
        <begin position="1"/>
        <end position="27"/>
    </location>
</feature>
<feature type="chain" id="PRO_5039394037" evidence="1">
    <location>
        <begin position="28"/>
        <end position="391"/>
    </location>
</feature>
<dbReference type="eggNOG" id="COG5563">
    <property type="taxonomic scope" value="Bacteria"/>
</dbReference>
<dbReference type="OrthoDB" id="3985792at2"/>
<proteinExistence type="predicted"/>
<dbReference type="KEGG" id="cfl:Cfla_0067"/>
<dbReference type="STRING" id="446466.Cfla_0067"/>
<dbReference type="HOGENOM" id="CLU_054530_0_0_11"/>
<keyword evidence="3" id="KW-1185">Reference proteome</keyword>
<gene>
    <name evidence="2" type="ordered locus">Cfla_0067</name>
</gene>
<evidence type="ECO:0000313" key="2">
    <source>
        <dbReference type="EMBL" id="ADG72987.1"/>
    </source>
</evidence>
<evidence type="ECO:0000256" key="1">
    <source>
        <dbReference type="SAM" id="SignalP"/>
    </source>
</evidence>
<dbReference type="RefSeq" id="WP_013115321.1">
    <property type="nucleotide sequence ID" value="NC_014151.1"/>
</dbReference>
<evidence type="ECO:0000313" key="3">
    <source>
        <dbReference type="Proteomes" id="UP000000849"/>
    </source>
</evidence>
<name>D5UFM8_CELFN</name>
<organism evidence="2 3">
    <name type="scientific">Cellulomonas flavigena (strain ATCC 482 / DSM 20109 / BCRC 11376 / JCM 18109 / NBRC 3775 / NCIMB 8073 / NRS 134)</name>
    <dbReference type="NCBI Taxonomy" id="446466"/>
    <lineage>
        <taxon>Bacteria</taxon>
        <taxon>Bacillati</taxon>
        <taxon>Actinomycetota</taxon>
        <taxon>Actinomycetes</taxon>
        <taxon>Micrococcales</taxon>
        <taxon>Cellulomonadaceae</taxon>
        <taxon>Cellulomonas</taxon>
    </lineage>
</organism>
<dbReference type="EMBL" id="CP001964">
    <property type="protein sequence ID" value="ADG72987.1"/>
    <property type="molecule type" value="Genomic_DNA"/>
</dbReference>
<dbReference type="Proteomes" id="UP000000849">
    <property type="component" value="Chromosome"/>
</dbReference>
<protein>
    <submittedName>
        <fullName evidence="2">Extracellular repeat protein, HAF family</fullName>
    </submittedName>
</protein>
<keyword evidence="1" id="KW-0732">Signal</keyword>
<reference evidence="2 3" key="1">
    <citation type="journal article" date="2010" name="Stand. Genomic Sci.">
        <title>Complete genome sequence of Cellulomonas flavigena type strain (134).</title>
        <authorList>
            <person name="Abt B."/>
            <person name="Foster B."/>
            <person name="Lapidus A."/>
            <person name="Clum A."/>
            <person name="Sun H."/>
            <person name="Pukall R."/>
            <person name="Lucas S."/>
            <person name="Glavina Del Rio T."/>
            <person name="Nolan M."/>
            <person name="Tice H."/>
            <person name="Cheng J.F."/>
            <person name="Pitluck S."/>
            <person name="Liolios K."/>
            <person name="Ivanova N."/>
            <person name="Mavromatis K."/>
            <person name="Ovchinnikova G."/>
            <person name="Pati A."/>
            <person name="Goodwin L."/>
            <person name="Chen A."/>
            <person name="Palaniappan K."/>
            <person name="Land M."/>
            <person name="Hauser L."/>
            <person name="Chang Y.J."/>
            <person name="Jeffries C.D."/>
            <person name="Rohde M."/>
            <person name="Goker M."/>
            <person name="Woyke T."/>
            <person name="Bristow J."/>
            <person name="Eisen J.A."/>
            <person name="Markowitz V."/>
            <person name="Hugenholtz P."/>
            <person name="Kyrpides N.C."/>
            <person name="Klenk H.P."/>
        </authorList>
    </citation>
    <scope>NUCLEOTIDE SEQUENCE [LARGE SCALE GENOMIC DNA]</scope>
    <source>
        <strain evidence="3">ATCC 482 / DSM 20109 / BCRC 11376 / JCM 18109 / NBRC 3775 / NCIMB 8073 / NRS 134</strain>
    </source>
</reference>
<dbReference type="InterPro" id="IPR014262">
    <property type="entry name" value="HAF_rpt"/>
</dbReference>
<dbReference type="AlphaFoldDB" id="D5UFM8"/>
<sequence>MPTRTTPRLLPVSLLACTLAVSPIAAAPAGAGPGITVQDLGTLGGVSSGATDVNERGQVVGTSLVANGDRHAFLWERGVMRDLGTLDGLDSYAEAVNDRGQVVGGATDGTGVLRPFLWERGVMRELPAPAGAWSSAVLVNQRGQVVIWAALGDQSHHYLWDRGRITELRVPGTDAWISPTDINDKGWVTGSVVLAPDPVGRAVLWRDGEVVLLGSPVPPGDGSYARGAALNEAGQVAATLPAVGDSEVAALWQDGGWTLLGSLGGSSDARDVNEHGTVVGRSFVDGLSHAVLHRDGEVEDLGALDTQWDGSVAHRLNDREQVIGTVWPSRREGLPRDVLWQDGELHVLPPLVTDGVTHALDINERGQVVGHAATGVPGVDHAVLWTTRRGS</sequence>